<dbReference type="GO" id="GO:0030261">
    <property type="term" value="P:chromosome condensation"/>
    <property type="evidence" value="ECO:0007669"/>
    <property type="project" value="TreeGrafter"/>
</dbReference>
<accession>E4X2Q3</accession>
<evidence type="ECO:0000256" key="6">
    <source>
        <dbReference type="RuleBase" id="RU003894"/>
    </source>
</evidence>
<feature type="region of interest" description="Disordered" evidence="7">
    <location>
        <begin position="98"/>
        <end position="151"/>
    </location>
</feature>
<dbReference type="Gene3D" id="1.10.10.10">
    <property type="entry name" value="Winged helix-like DNA-binding domain superfamily/Winged helix DNA-binding domain"/>
    <property type="match status" value="1"/>
</dbReference>
<dbReference type="GO" id="GO:0031492">
    <property type="term" value="F:nucleosomal DNA binding"/>
    <property type="evidence" value="ECO:0007669"/>
    <property type="project" value="TreeGrafter"/>
</dbReference>
<keyword evidence="4 6" id="KW-0238">DNA-binding</keyword>
<dbReference type="InterPro" id="IPR036390">
    <property type="entry name" value="WH_DNA-bd_sf"/>
</dbReference>
<dbReference type="AlphaFoldDB" id="E4X2Q3"/>
<dbReference type="PANTHER" id="PTHR11467:SF36">
    <property type="entry name" value="HISTONE 24-RELATED"/>
    <property type="match status" value="1"/>
</dbReference>
<evidence type="ECO:0000313" key="10">
    <source>
        <dbReference type="Proteomes" id="UP000001307"/>
    </source>
</evidence>
<dbReference type="GO" id="GO:0030527">
    <property type="term" value="F:structural constituent of chromatin"/>
    <property type="evidence" value="ECO:0007669"/>
    <property type="project" value="InterPro"/>
</dbReference>
<dbReference type="SMART" id="SM00526">
    <property type="entry name" value="H15"/>
    <property type="match status" value="1"/>
</dbReference>
<dbReference type="InterPro" id="IPR036388">
    <property type="entry name" value="WH-like_DNA-bd_sf"/>
</dbReference>
<feature type="domain" description="H15" evidence="8">
    <location>
        <begin position="13"/>
        <end position="85"/>
    </location>
</feature>
<gene>
    <name evidence="9" type="ORF">GSOID_T00017533001</name>
</gene>
<feature type="compositionally biased region" description="Low complexity" evidence="7">
    <location>
        <begin position="124"/>
        <end position="151"/>
    </location>
</feature>
<evidence type="ECO:0000256" key="1">
    <source>
        <dbReference type="ARBA" id="ARBA00004123"/>
    </source>
</evidence>
<comment type="similarity">
    <text evidence="6">Belongs to the histone H1/H5 family.</text>
</comment>
<dbReference type="OrthoDB" id="10070354at2759"/>
<evidence type="ECO:0000256" key="3">
    <source>
        <dbReference type="ARBA" id="ARBA00022454"/>
    </source>
</evidence>
<dbReference type="GO" id="GO:0006334">
    <property type="term" value="P:nucleosome assembly"/>
    <property type="evidence" value="ECO:0007669"/>
    <property type="project" value="InterPro"/>
</dbReference>
<dbReference type="InterPro" id="IPR005818">
    <property type="entry name" value="Histone_H1/H5_H15"/>
</dbReference>
<dbReference type="InParanoid" id="E4X2Q3"/>
<evidence type="ECO:0000313" key="9">
    <source>
        <dbReference type="EMBL" id="CBY17906.1"/>
    </source>
</evidence>
<feature type="compositionally biased region" description="Basic residues" evidence="7">
    <location>
        <begin position="98"/>
        <end position="118"/>
    </location>
</feature>
<dbReference type="InterPro" id="IPR005819">
    <property type="entry name" value="H1/H5"/>
</dbReference>
<evidence type="ECO:0000259" key="8">
    <source>
        <dbReference type="PROSITE" id="PS51504"/>
    </source>
</evidence>
<dbReference type="FunFam" id="1.10.10.10:FF:000140">
    <property type="entry name" value="Histone H1.0"/>
    <property type="match status" value="1"/>
</dbReference>
<dbReference type="PROSITE" id="PS51504">
    <property type="entry name" value="H15"/>
    <property type="match status" value="1"/>
</dbReference>
<dbReference type="EMBL" id="FN653023">
    <property type="protein sequence ID" value="CBY17906.1"/>
    <property type="molecule type" value="Genomic_DNA"/>
</dbReference>
<dbReference type="GO" id="GO:0045910">
    <property type="term" value="P:negative regulation of DNA recombination"/>
    <property type="evidence" value="ECO:0007669"/>
    <property type="project" value="TreeGrafter"/>
</dbReference>
<dbReference type="GO" id="GO:0005634">
    <property type="term" value="C:nucleus"/>
    <property type="evidence" value="ECO:0007669"/>
    <property type="project" value="UniProtKB-SubCell"/>
</dbReference>
<sequence>MAPTTATKAKAPARPSFAVMVKKAIANLKERNGSSRQAIEKYIVANFGVEKTGHHLRLALKKGVEAGSLIQAKGVGANGSFKLKKVVEPKKPAKKVLKKKAPAKKATATKKKVTKKVPKVSAGKKATATKKAPAKKTAAAKPAAKKAAAPKAAAKAKTVVKAKPVKKANFDLQLMEVLSVSAFLSKGVFRSSSIRLPAETLKSSARALDWPLAKMKNRRDNS</sequence>
<dbReference type="GO" id="GO:0000786">
    <property type="term" value="C:nucleosome"/>
    <property type="evidence" value="ECO:0007669"/>
    <property type="project" value="InterPro"/>
</dbReference>
<keyword evidence="5 6" id="KW-0539">Nucleus</keyword>
<dbReference type="SUPFAM" id="SSF46785">
    <property type="entry name" value="Winged helix' DNA-binding domain"/>
    <property type="match status" value="1"/>
</dbReference>
<protein>
    <recommendedName>
        <fullName evidence="8">H15 domain-containing protein</fullName>
    </recommendedName>
</protein>
<proteinExistence type="inferred from homology"/>
<evidence type="ECO:0000256" key="4">
    <source>
        <dbReference type="ARBA" id="ARBA00023125"/>
    </source>
</evidence>
<comment type="subcellular location">
    <subcellularLocation>
        <location evidence="2">Chromosome</location>
    </subcellularLocation>
    <subcellularLocation>
        <location evidence="1 6">Nucleus</location>
    </subcellularLocation>
</comment>
<organism evidence="9">
    <name type="scientific">Oikopleura dioica</name>
    <name type="common">Tunicate</name>
    <dbReference type="NCBI Taxonomy" id="34765"/>
    <lineage>
        <taxon>Eukaryota</taxon>
        <taxon>Metazoa</taxon>
        <taxon>Chordata</taxon>
        <taxon>Tunicata</taxon>
        <taxon>Appendicularia</taxon>
        <taxon>Copelata</taxon>
        <taxon>Oikopleuridae</taxon>
        <taxon>Oikopleura</taxon>
    </lineage>
</organism>
<dbReference type="GO" id="GO:0003690">
    <property type="term" value="F:double-stranded DNA binding"/>
    <property type="evidence" value="ECO:0007669"/>
    <property type="project" value="TreeGrafter"/>
</dbReference>
<keyword evidence="10" id="KW-1185">Reference proteome</keyword>
<reference evidence="9" key="1">
    <citation type="journal article" date="2010" name="Science">
        <title>Plasticity of animal genome architecture unmasked by rapid evolution of a pelagic tunicate.</title>
        <authorList>
            <person name="Denoeud F."/>
            <person name="Henriet S."/>
            <person name="Mungpakdee S."/>
            <person name="Aury J.M."/>
            <person name="Da Silva C."/>
            <person name="Brinkmann H."/>
            <person name="Mikhaleva J."/>
            <person name="Olsen L.C."/>
            <person name="Jubin C."/>
            <person name="Canestro C."/>
            <person name="Bouquet J.M."/>
            <person name="Danks G."/>
            <person name="Poulain J."/>
            <person name="Campsteijn C."/>
            <person name="Adamski M."/>
            <person name="Cross I."/>
            <person name="Yadetie F."/>
            <person name="Muffato M."/>
            <person name="Louis A."/>
            <person name="Butcher S."/>
            <person name="Tsagkogeorga G."/>
            <person name="Konrad A."/>
            <person name="Singh S."/>
            <person name="Jensen M.F."/>
            <person name="Cong E.H."/>
            <person name="Eikeseth-Otteraa H."/>
            <person name="Noel B."/>
            <person name="Anthouard V."/>
            <person name="Porcel B.M."/>
            <person name="Kachouri-Lafond R."/>
            <person name="Nishino A."/>
            <person name="Ugolini M."/>
            <person name="Chourrout P."/>
            <person name="Nishida H."/>
            <person name="Aasland R."/>
            <person name="Huzurbazar S."/>
            <person name="Westhof E."/>
            <person name="Delsuc F."/>
            <person name="Lehrach H."/>
            <person name="Reinhardt R."/>
            <person name="Weissenbach J."/>
            <person name="Roy S.W."/>
            <person name="Artiguenave F."/>
            <person name="Postlethwait J.H."/>
            <person name="Manak J.R."/>
            <person name="Thompson E.M."/>
            <person name="Jaillon O."/>
            <person name="Du Pasquier L."/>
            <person name="Boudinot P."/>
            <person name="Liberles D.A."/>
            <person name="Volff J.N."/>
            <person name="Philippe H."/>
            <person name="Lenhard B."/>
            <person name="Roest Crollius H."/>
            <person name="Wincker P."/>
            <person name="Chourrout D."/>
        </authorList>
    </citation>
    <scope>NUCLEOTIDE SEQUENCE [LARGE SCALE GENOMIC DNA]</scope>
</reference>
<dbReference type="Pfam" id="PF00538">
    <property type="entry name" value="Linker_histone"/>
    <property type="match status" value="1"/>
</dbReference>
<name>E4X2Q3_OIKDI</name>
<dbReference type="PANTHER" id="PTHR11467">
    <property type="entry name" value="HISTONE H1"/>
    <property type="match status" value="1"/>
</dbReference>
<dbReference type="CDD" id="cd00073">
    <property type="entry name" value="H15"/>
    <property type="match status" value="1"/>
</dbReference>
<evidence type="ECO:0000256" key="2">
    <source>
        <dbReference type="ARBA" id="ARBA00004286"/>
    </source>
</evidence>
<evidence type="ECO:0000256" key="5">
    <source>
        <dbReference type="ARBA" id="ARBA00023242"/>
    </source>
</evidence>
<keyword evidence="3 6" id="KW-0158">Chromosome</keyword>
<dbReference type="Proteomes" id="UP000001307">
    <property type="component" value="Unassembled WGS sequence"/>
</dbReference>
<evidence type="ECO:0000256" key="7">
    <source>
        <dbReference type="SAM" id="MobiDB-lite"/>
    </source>
</evidence>
<dbReference type="PRINTS" id="PR00624">
    <property type="entry name" value="HISTONEH5"/>
</dbReference>